<dbReference type="Proteomes" id="UP001296643">
    <property type="component" value="Unassembled WGS sequence"/>
</dbReference>
<dbReference type="EMBL" id="JAAIRM010000023">
    <property type="protein sequence ID" value="NSI20158.1"/>
    <property type="molecule type" value="Genomic_DNA"/>
</dbReference>
<reference evidence="3" key="2">
    <citation type="submission" date="2020-02" db="EMBL/GenBank/DDBJ databases">
        <authorList>
            <person name="Littmann E."/>
            <person name="Sorbara M."/>
        </authorList>
    </citation>
    <scope>NUCLEOTIDE SEQUENCE</scope>
    <source>
        <strain evidence="3">MSK.22.53</strain>
    </source>
</reference>
<dbReference type="InterPro" id="IPR050194">
    <property type="entry name" value="Glycosyltransferase_grp1"/>
</dbReference>
<organism evidence="3 4">
    <name type="scientific">Mediterraneibacter gnavus</name>
    <name type="common">Ruminococcus gnavus</name>
    <dbReference type="NCBI Taxonomy" id="33038"/>
    <lineage>
        <taxon>Bacteria</taxon>
        <taxon>Bacillati</taxon>
        <taxon>Bacillota</taxon>
        <taxon>Clostridia</taxon>
        <taxon>Lachnospirales</taxon>
        <taxon>Lachnospiraceae</taxon>
        <taxon>Mediterraneibacter</taxon>
    </lineage>
</organism>
<dbReference type="PANTHER" id="PTHR45947">
    <property type="entry name" value="SULFOQUINOVOSYL TRANSFERASE SQD2"/>
    <property type="match status" value="1"/>
</dbReference>
<sequence length="388" mass="44875">MKVLYISGMYPTPDYPQKGIFCHEQVKALKQIGVDVDVVVPMTIYDKEYKQAIWEYEGVKIRYVRFFKLPGTRRFENIGKSLYRALKCLDLDFKQYDVFHADAPLPAGVATMLLSQCYHIPYIVHCHGLDVFFDVDYKKEKNCNKIVERAKETYLNASAITGVSKKTLENVNSRIEVLDKCYVVYNGADTDKFYPEQEKQNSKLEIVSIGNLIDLKGHDLTIHALKKNIELGRKQVHLTIYGRGSKEDELRELVEQLELETYVTFKGYVTYENIIKELKMYDVFILPSWYEALGCVYLEAMASGVITVGCYQNGIDEIIHNGNNGFLVRPHEVEDIVEVIKNIYDNKDTLEMKNIALAGRKTIMEKFTWKNSAEALRRVYYDIVQKNK</sequence>
<dbReference type="CDD" id="cd03801">
    <property type="entry name" value="GT4_PimA-like"/>
    <property type="match status" value="1"/>
</dbReference>
<accession>A0AAJ3F8Y7</accession>
<dbReference type="RefSeq" id="WP_118227631.1">
    <property type="nucleotide sequence ID" value="NZ_CAXUME010000006.1"/>
</dbReference>
<evidence type="ECO:0000259" key="1">
    <source>
        <dbReference type="Pfam" id="PF00534"/>
    </source>
</evidence>
<comment type="caution">
    <text evidence="3">The sequence shown here is derived from an EMBL/GenBank/DDBJ whole genome shotgun (WGS) entry which is preliminary data.</text>
</comment>
<dbReference type="InterPro" id="IPR028098">
    <property type="entry name" value="Glyco_trans_4-like_N"/>
</dbReference>
<name>A0AAJ3F8Y7_MEDGN</name>
<dbReference type="SUPFAM" id="SSF53756">
    <property type="entry name" value="UDP-Glycosyltransferase/glycogen phosphorylase"/>
    <property type="match status" value="1"/>
</dbReference>
<evidence type="ECO:0000313" key="4">
    <source>
        <dbReference type="Proteomes" id="UP001296643"/>
    </source>
</evidence>
<proteinExistence type="predicted"/>
<dbReference type="Pfam" id="PF00534">
    <property type="entry name" value="Glycos_transf_1"/>
    <property type="match status" value="1"/>
</dbReference>
<dbReference type="Gene3D" id="3.40.50.2000">
    <property type="entry name" value="Glycogen Phosphorylase B"/>
    <property type="match status" value="2"/>
</dbReference>
<dbReference type="AlphaFoldDB" id="A0AAJ3F8Y7"/>
<protein>
    <submittedName>
        <fullName evidence="3">Glycosyltransferase family 4 protein</fullName>
    </submittedName>
</protein>
<evidence type="ECO:0000313" key="3">
    <source>
        <dbReference type="EMBL" id="NSI20158.1"/>
    </source>
</evidence>
<feature type="domain" description="Glycosyltransferase subfamily 4-like N-terminal" evidence="2">
    <location>
        <begin position="21"/>
        <end position="192"/>
    </location>
</feature>
<feature type="domain" description="Glycosyl transferase family 1" evidence="1">
    <location>
        <begin position="194"/>
        <end position="350"/>
    </location>
</feature>
<dbReference type="Pfam" id="PF13439">
    <property type="entry name" value="Glyco_transf_4"/>
    <property type="match status" value="1"/>
</dbReference>
<reference evidence="3" key="1">
    <citation type="journal article" date="2020" name="Cell Host Microbe">
        <title>Functional and Genomic Variation between Human-Derived Isolates of Lachnospiraceae Reveals Inter- and Intra-Species Diversity.</title>
        <authorList>
            <person name="Sorbara M.T."/>
            <person name="Littmann E.R."/>
            <person name="Fontana E."/>
            <person name="Moody T.U."/>
            <person name="Kohout C.E."/>
            <person name="Gjonbalaj M."/>
            <person name="Eaton V."/>
            <person name="Seok R."/>
            <person name="Leiner I.M."/>
            <person name="Pamer E.G."/>
        </authorList>
    </citation>
    <scope>NUCLEOTIDE SEQUENCE</scope>
    <source>
        <strain evidence="3">MSK.22.53</strain>
    </source>
</reference>
<dbReference type="GO" id="GO:0016757">
    <property type="term" value="F:glycosyltransferase activity"/>
    <property type="evidence" value="ECO:0007669"/>
    <property type="project" value="InterPro"/>
</dbReference>
<dbReference type="PANTHER" id="PTHR45947:SF15">
    <property type="entry name" value="TEICHURONIC ACID BIOSYNTHESIS GLYCOSYLTRANSFERASE TUAC-RELATED"/>
    <property type="match status" value="1"/>
</dbReference>
<gene>
    <name evidence="3" type="ORF">G4958_12515</name>
</gene>
<evidence type="ECO:0000259" key="2">
    <source>
        <dbReference type="Pfam" id="PF13439"/>
    </source>
</evidence>
<dbReference type="InterPro" id="IPR001296">
    <property type="entry name" value="Glyco_trans_1"/>
</dbReference>